<dbReference type="Pfam" id="PF01627">
    <property type="entry name" value="Hpt"/>
    <property type="match status" value="1"/>
</dbReference>
<dbReference type="PANTHER" id="PTHR45339:SF5">
    <property type="entry name" value="HISTIDINE KINASE"/>
    <property type="match status" value="1"/>
</dbReference>
<dbReference type="PROSITE" id="PS50109">
    <property type="entry name" value="HIS_KIN"/>
    <property type="match status" value="1"/>
</dbReference>
<dbReference type="PRINTS" id="PR00344">
    <property type="entry name" value="BCTRLSENSOR"/>
</dbReference>
<dbReference type="EC" id="2.7.13.3" evidence="3"/>
<protein>
    <recommendedName>
        <fullName evidence="3">histidine kinase</fullName>
        <ecNumber evidence="3">2.7.13.3</ecNumber>
    </recommendedName>
</protein>
<evidence type="ECO:0000259" key="15">
    <source>
        <dbReference type="PROSITE" id="PS50110"/>
    </source>
</evidence>
<feature type="domain" description="HPt" evidence="16">
    <location>
        <begin position="946"/>
        <end position="1039"/>
    </location>
</feature>
<dbReference type="GO" id="GO:0005524">
    <property type="term" value="F:ATP binding"/>
    <property type="evidence" value="ECO:0007669"/>
    <property type="project" value="UniProtKB-KW"/>
</dbReference>
<dbReference type="Proteomes" id="UP001595711">
    <property type="component" value="Unassembled WGS sequence"/>
</dbReference>
<dbReference type="Pfam" id="PF02518">
    <property type="entry name" value="HATPase_c"/>
    <property type="match status" value="1"/>
</dbReference>
<dbReference type="PANTHER" id="PTHR45339">
    <property type="entry name" value="HYBRID SIGNAL TRANSDUCTION HISTIDINE KINASE J"/>
    <property type="match status" value="1"/>
</dbReference>
<evidence type="ECO:0000256" key="5">
    <source>
        <dbReference type="ARBA" id="ARBA00022553"/>
    </source>
</evidence>
<gene>
    <name evidence="17" type="ORF">ACFOOQ_08815</name>
</gene>
<dbReference type="PROSITE" id="PS50894">
    <property type="entry name" value="HPT"/>
    <property type="match status" value="1"/>
</dbReference>
<dbReference type="CDD" id="cd16922">
    <property type="entry name" value="HATPase_EvgS-ArcB-TorS-like"/>
    <property type="match status" value="1"/>
</dbReference>
<evidence type="ECO:0000256" key="3">
    <source>
        <dbReference type="ARBA" id="ARBA00012438"/>
    </source>
</evidence>
<feature type="domain" description="Histidine kinase" evidence="14">
    <location>
        <begin position="405"/>
        <end position="624"/>
    </location>
</feature>
<keyword evidence="12" id="KW-0175">Coiled coil</keyword>
<evidence type="ECO:0000256" key="8">
    <source>
        <dbReference type="ARBA" id="ARBA00023012"/>
    </source>
</evidence>
<dbReference type="InterPro" id="IPR003661">
    <property type="entry name" value="HisK_dim/P_dom"/>
</dbReference>
<dbReference type="SUPFAM" id="SSF103190">
    <property type="entry name" value="Sensory domain-like"/>
    <property type="match status" value="1"/>
</dbReference>
<dbReference type="SMART" id="SM00388">
    <property type="entry name" value="HisKA"/>
    <property type="match status" value="1"/>
</dbReference>
<keyword evidence="17" id="KW-0067">ATP-binding</keyword>
<evidence type="ECO:0000256" key="2">
    <source>
        <dbReference type="ARBA" id="ARBA00004651"/>
    </source>
</evidence>
<keyword evidence="5 11" id="KW-0597">Phosphoprotein</keyword>
<feature type="transmembrane region" description="Helical" evidence="13">
    <location>
        <begin position="7"/>
        <end position="29"/>
    </location>
</feature>
<dbReference type="Gene3D" id="3.30.565.10">
    <property type="entry name" value="Histidine kinase-like ATPase, C-terminal domain"/>
    <property type="match status" value="1"/>
</dbReference>
<dbReference type="Gene3D" id="1.20.120.160">
    <property type="entry name" value="HPT domain"/>
    <property type="match status" value="1"/>
</dbReference>
<dbReference type="InterPro" id="IPR004358">
    <property type="entry name" value="Sig_transdc_His_kin-like_C"/>
</dbReference>
<dbReference type="RefSeq" id="WP_379724591.1">
    <property type="nucleotide sequence ID" value="NZ_JBHRYJ010000001.1"/>
</dbReference>
<dbReference type="InterPro" id="IPR011006">
    <property type="entry name" value="CheY-like_superfamily"/>
</dbReference>
<dbReference type="InterPro" id="IPR003594">
    <property type="entry name" value="HATPase_dom"/>
</dbReference>
<dbReference type="Gene3D" id="3.30.450.20">
    <property type="entry name" value="PAS domain"/>
    <property type="match status" value="1"/>
</dbReference>
<feature type="modified residue" description="4-aspartylphosphate" evidence="11">
    <location>
        <position position="833"/>
    </location>
</feature>
<evidence type="ECO:0000256" key="11">
    <source>
        <dbReference type="PROSITE-ProRule" id="PRU00169"/>
    </source>
</evidence>
<dbReference type="SMART" id="SM00387">
    <property type="entry name" value="HATPase_c"/>
    <property type="match status" value="1"/>
</dbReference>
<name>A0ABV7VFP2_9PROT</name>
<dbReference type="InterPro" id="IPR036097">
    <property type="entry name" value="HisK_dim/P_sf"/>
</dbReference>
<dbReference type="Gene3D" id="3.40.50.2300">
    <property type="match status" value="1"/>
</dbReference>
<dbReference type="InterPro" id="IPR033479">
    <property type="entry name" value="dCache_1"/>
</dbReference>
<dbReference type="InterPro" id="IPR036890">
    <property type="entry name" value="HATPase_C_sf"/>
</dbReference>
<sequence>MTRLRRLLPPLIAAAIVVLLGLLGALYLYDRQETALLADAEGNLYRTGGEVSAAFDGLFAPVAAITEAMGDAELDRTGADDLPRLFYGIASSPVRRLPQVNGIYLGFPDGTFIHVQQYVPDAVRQSAGSHLEAGMGTRRRIERLADGGLVDHWDYFDRDSQDWTGSLAVPPAYDPRQRPWYRAALASDQPVWTAPYVFASTGKLGVTYAVRLHRPDGSLWAVLGIDLTIEALSRILLERESGLAGSNGLVFAADDQGHVVGHPDLAEILSKDKPDIAGFLRQYDHPSTFERVLVNALAQTGPAYRVHFEDIDYIATRAEPQAATSMPLRIYVAQNLADVTAVARATLRRNLIALLAVAAVLGAVIIYAVKLRFEMAARRRAERELVAARDEAEAATRAKSSFLATMSHEIRTPMNGVMSMAELLDLTPLDAEQRRMSKVIRDSAGALLTVINDILDFSKIEAGKLDIETIPFALGDLVEGVGELLAPRADDRGIELVIEIAEGLADRRLGDPTRIRQVLLNLGSNAAKFTETGSVTITIGAAHANGDLLHFAVADTGIGLTPEQQAKLFQPFTQADSSTARKFGGTGLGLSICQRLCELMQGRIGVRSEPGRGSVFWFELPLPPAEADAAPLRPAHDIAAARVLLLGLPAAQQPAAIAALRAGGIHQIDAAGDAAAAGTLLATNACDLVLVDARLSGALGLPQKFDGDAAWVLIAPRSLVSTLDAAQRGSFRATLTYPLGRPALWRAAALSLGLIRGDAVSTDLREDMAFSAPPLDEARDAGALVLVAEDNATNQMVIRQMLGRMGFACEIADNGALALAAWEQGHYGLLLTDFHMPEMDGFELTRHIREREAARPDAVRLPVIALTADALTGVEEQCLAAGMDGYLTKPVDSRRLGAMLAQWLPQGLELRRPAAAAAPAVTAPAKPGWDHGIFDPAMLRDTFGGFEVTAKDFLRDFITDAARRVAAIETTAAAGDLAQTRGLAHALKGGALTVGATRLGTIAADLQDACDAGDIETMQLMAELLGPTLAELQAALPAILDS</sequence>
<dbReference type="Pfam" id="PF00512">
    <property type="entry name" value="HisKA"/>
    <property type="match status" value="1"/>
</dbReference>
<evidence type="ECO:0000256" key="13">
    <source>
        <dbReference type="SAM" id="Phobius"/>
    </source>
</evidence>
<dbReference type="InterPro" id="IPR008207">
    <property type="entry name" value="Sig_transdc_His_kin_Hpt_dom"/>
</dbReference>
<keyword evidence="8" id="KW-0902">Two-component regulatory system</keyword>
<evidence type="ECO:0000313" key="18">
    <source>
        <dbReference type="Proteomes" id="UP001595711"/>
    </source>
</evidence>
<dbReference type="SUPFAM" id="SSF52172">
    <property type="entry name" value="CheY-like"/>
    <property type="match status" value="1"/>
</dbReference>
<comment type="catalytic activity">
    <reaction evidence="1">
        <text>ATP + protein L-histidine = ADP + protein N-phospho-L-histidine.</text>
        <dbReference type="EC" id="2.7.13.3"/>
    </reaction>
</comment>
<keyword evidence="4" id="KW-1003">Cell membrane</keyword>
<dbReference type="PROSITE" id="PS50110">
    <property type="entry name" value="RESPONSE_REGULATORY"/>
    <property type="match status" value="1"/>
</dbReference>
<dbReference type="CDD" id="cd17546">
    <property type="entry name" value="REC_hyHK_CKI1_RcsC-like"/>
    <property type="match status" value="1"/>
</dbReference>
<keyword evidence="18" id="KW-1185">Reference proteome</keyword>
<dbReference type="CDD" id="cd12913">
    <property type="entry name" value="PDC1_MCP_like"/>
    <property type="match status" value="1"/>
</dbReference>
<organism evidence="17 18">
    <name type="scientific">Ferrovibrio xuzhouensis</name>
    <dbReference type="NCBI Taxonomy" id="1576914"/>
    <lineage>
        <taxon>Bacteria</taxon>
        <taxon>Pseudomonadati</taxon>
        <taxon>Pseudomonadota</taxon>
        <taxon>Alphaproteobacteria</taxon>
        <taxon>Rhodospirillales</taxon>
        <taxon>Rhodospirillaceae</taxon>
        <taxon>Ferrovibrio</taxon>
    </lineage>
</organism>
<evidence type="ECO:0000256" key="1">
    <source>
        <dbReference type="ARBA" id="ARBA00000085"/>
    </source>
</evidence>
<feature type="domain" description="Response regulatory" evidence="15">
    <location>
        <begin position="784"/>
        <end position="904"/>
    </location>
</feature>
<accession>A0ABV7VFP2</accession>
<dbReference type="CDD" id="cd00088">
    <property type="entry name" value="HPT"/>
    <property type="match status" value="1"/>
</dbReference>
<dbReference type="SUPFAM" id="SSF47226">
    <property type="entry name" value="Histidine-containing phosphotransfer domain, HPT domain"/>
    <property type="match status" value="1"/>
</dbReference>
<dbReference type="SUPFAM" id="SSF47384">
    <property type="entry name" value="Homodimeric domain of signal transducing histidine kinase"/>
    <property type="match status" value="1"/>
</dbReference>
<dbReference type="InterPro" id="IPR036641">
    <property type="entry name" value="HPT_dom_sf"/>
</dbReference>
<keyword evidence="17" id="KW-0547">Nucleotide-binding</keyword>
<proteinExistence type="predicted"/>
<dbReference type="InterPro" id="IPR029151">
    <property type="entry name" value="Sensor-like_sf"/>
</dbReference>
<evidence type="ECO:0000259" key="16">
    <source>
        <dbReference type="PROSITE" id="PS50894"/>
    </source>
</evidence>
<comment type="subcellular location">
    <subcellularLocation>
        <location evidence="2">Cell membrane</location>
        <topology evidence="2">Multi-pass membrane protein</topology>
    </subcellularLocation>
</comment>
<dbReference type="SMART" id="SM00448">
    <property type="entry name" value="REC"/>
    <property type="match status" value="1"/>
</dbReference>
<feature type="coiled-coil region" evidence="12">
    <location>
        <begin position="371"/>
        <end position="398"/>
    </location>
</feature>
<keyword evidence="9 13" id="KW-0472">Membrane</keyword>
<dbReference type="Pfam" id="PF00072">
    <property type="entry name" value="Response_reg"/>
    <property type="match status" value="1"/>
</dbReference>
<evidence type="ECO:0000313" key="17">
    <source>
        <dbReference type="EMBL" id="MFC3675642.1"/>
    </source>
</evidence>
<evidence type="ECO:0000259" key="14">
    <source>
        <dbReference type="PROSITE" id="PS50109"/>
    </source>
</evidence>
<feature type="transmembrane region" description="Helical" evidence="13">
    <location>
        <begin position="351"/>
        <end position="369"/>
    </location>
</feature>
<dbReference type="InterPro" id="IPR005467">
    <property type="entry name" value="His_kinase_dom"/>
</dbReference>
<dbReference type="CDD" id="cd00082">
    <property type="entry name" value="HisKA"/>
    <property type="match status" value="1"/>
</dbReference>
<reference evidence="18" key="1">
    <citation type="journal article" date="2019" name="Int. J. Syst. Evol. Microbiol.">
        <title>The Global Catalogue of Microorganisms (GCM) 10K type strain sequencing project: providing services to taxonomists for standard genome sequencing and annotation.</title>
        <authorList>
            <consortium name="The Broad Institute Genomics Platform"/>
            <consortium name="The Broad Institute Genome Sequencing Center for Infectious Disease"/>
            <person name="Wu L."/>
            <person name="Ma J."/>
        </authorList>
    </citation>
    <scope>NUCLEOTIDE SEQUENCE [LARGE SCALE GENOMIC DNA]</scope>
    <source>
        <strain evidence="18">KCTC 42182</strain>
    </source>
</reference>
<evidence type="ECO:0000256" key="6">
    <source>
        <dbReference type="ARBA" id="ARBA00022692"/>
    </source>
</evidence>
<keyword evidence="6 13" id="KW-0812">Transmembrane</keyword>
<evidence type="ECO:0000256" key="12">
    <source>
        <dbReference type="SAM" id="Coils"/>
    </source>
</evidence>
<keyword evidence="7 13" id="KW-1133">Transmembrane helix</keyword>
<dbReference type="Pfam" id="PF02743">
    <property type="entry name" value="dCache_1"/>
    <property type="match status" value="1"/>
</dbReference>
<evidence type="ECO:0000256" key="10">
    <source>
        <dbReference type="PROSITE-ProRule" id="PRU00110"/>
    </source>
</evidence>
<dbReference type="EMBL" id="JBHRYJ010000001">
    <property type="protein sequence ID" value="MFC3675642.1"/>
    <property type="molecule type" value="Genomic_DNA"/>
</dbReference>
<dbReference type="Gene3D" id="1.10.287.130">
    <property type="match status" value="1"/>
</dbReference>
<evidence type="ECO:0000256" key="7">
    <source>
        <dbReference type="ARBA" id="ARBA00022989"/>
    </source>
</evidence>
<dbReference type="InterPro" id="IPR001789">
    <property type="entry name" value="Sig_transdc_resp-reg_receiver"/>
</dbReference>
<dbReference type="SUPFAM" id="SSF55874">
    <property type="entry name" value="ATPase domain of HSP90 chaperone/DNA topoisomerase II/histidine kinase"/>
    <property type="match status" value="1"/>
</dbReference>
<feature type="modified residue" description="Phosphohistidine" evidence="10">
    <location>
        <position position="985"/>
    </location>
</feature>
<evidence type="ECO:0000256" key="4">
    <source>
        <dbReference type="ARBA" id="ARBA00022475"/>
    </source>
</evidence>
<comment type="caution">
    <text evidence="17">The sequence shown here is derived from an EMBL/GenBank/DDBJ whole genome shotgun (WGS) entry which is preliminary data.</text>
</comment>
<evidence type="ECO:0000256" key="9">
    <source>
        <dbReference type="ARBA" id="ARBA00023136"/>
    </source>
</evidence>